<keyword evidence="4 5" id="KW-0472">Membrane</keyword>
<evidence type="ECO:0000256" key="5">
    <source>
        <dbReference type="SAM" id="Phobius"/>
    </source>
</evidence>
<keyword evidence="7" id="KW-1185">Reference proteome</keyword>
<accession>G9WWG9</accession>
<feature type="transmembrane region" description="Helical" evidence="5">
    <location>
        <begin position="106"/>
        <end position="127"/>
    </location>
</feature>
<sequence>MLFIKSLLLGVGLSMDAVAVSMANGLKNPQMKEERKLSIAFSFGFFQFFMPILGFFLVKSFAGFAPIVMKYVSVISTLILCYLGARMILSGYRKKKNKETEETEGNLLFQAVGTSVDALSLGFTFSQDSIPRVFLSALIIGLVTFILSYCAILVGKKFGTVYAGNADILGGIVLVAVAVLL</sequence>
<feature type="transmembrane region" description="Helical" evidence="5">
    <location>
        <begin position="64"/>
        <end position="85"/>
    </location>
</feature>
<proteinExistence type="predicted"/>
<dbReference type="PANTHER" id="PTHR35529:SF1">
    <property type="entry name" value="MANGANESE EFFLUX PUMP MNTP-RELATED"/>
    <property type="match status" value="1"/>
</dbReference>
<dbReference type="RefSeq" id="WP_009537040.1">
    <property type="nucleotide sequence ID" value="NZ_JH414505.1"/>
</dbReference>
<feature type="transmembrane region" description="Helical" evidence="5">
    <location>
        <begin position="133"/>
        <end position="154"/>
    </location>
</feature>
<dbReference type="PANTHER" id="PTHR35529">
    <property type="entry name" value="MANGANESE EFFLUX PUMP MNTP-RELATED"/>
    <property type="match status" value="1"/>
</dbReference>
<evidence type="ECO:0000313" key="6">
    <source>
        <dbReference type="EMBL" id="EHL09838.1"/>
    </source>
</evidence>
<feature type="transmembrane region" description="Helical" evidence="5">
    <location>
        <begin position="6"/>
        <end position="26"/>
    </location>
</feature>
<feature type="transmembrane region" description="Helical" evidence="5">
    <location>
        <begin position="38"/>
        <end position="58"/>
    </location>
</feature>
<comment type="caution">
    <text evidence="6">The sequence shown here is derived from an EMBL/GenBank/DDBJ whole genome shotgun (WGS) entry which is preliminary data.</text>
</comment>
<protein>
    <recommendedName>
        <fullName evidence="8">Manganese efflux pump MntP</fullName>
    </recommendedName>
</protein>
<dbReference type="InterPro" id="IPR003810">
    <property type="entry name" value="Mntp/YtaF"/>
</dbReference>
<dbReference type="PATRIC" id="fig|796944.3.peg.1996"/>
<evidence type="ECO:0000313" key="7">
    <source>
        <dbReference type="Proteomes" id="UP000003527"/>
    </source>
</evidence>
<evidence type="ECO:0000256" key="2">
    <source>
        <dbReference type="ARBA" id="ARBA00022692"/>
    </source>
</evidence>
<name>G9WWG9_9FIRM</name>
<dbReference type="Proteomes" id="UP000003527">
    <property type="component" value="Unassembled WGS sequence"/>
</dbReference>
<evidence type="ECO:0008006" key="8">
    <source>
        <dbReference type="Google" id="ProtNLM"/>
    </source>
</evidence>
<evidence type="ECO:0000256" key="4">
    <source>
        <dbReference type="ARBA" id="ARBA00023136"/>
    </source>
</evidence>
<keyword evidence="3 5" id="KW-1133">Transmembrane helix</keyword>
<dbReference type="EMBL" id="AFZD01000020">
    <property type="protein sequence ID" value="EHL09838.1"/>
    <property type="molecule type" value="Genomic_DNA"/>
</dbReference>
<keyword evidence="2 5" id="KW-0812">Transmembrane</keyword>
<organism evidence="6 7">
    <name type="scientific">Oribacterium asaccharolyticum ACB7</name>
    <dbReference type="NCBI Taxonomy" id="796944"/>
    <lineage>
        <taxon>Bacteria</taxon>
        <taxon>Bacillati</taxon>
        <taxon>Bacillota</taxon>
        <taxon>Clostridia</taxon>
        <taxon>Lachnospirales</taxon>
        <taxon>Lachnospiraceae</taxon>
        <taxon>Oribacterium</taxon>
    </lineage>
</organism>
<dbReference type="HOGENOM" id="CLU_096410_3_0_9"/>
<reference evidence="6 7" key="1">
    <citation type="submission" date="2011-08" db="EMBL/GenBank/DDBJ databases">
        <title>The Genome Sequence of Oribacterium sp. ACB7.</title>
        <authorList>
            <consortium name="The Broad Institute Genome Sequencing Platform"/>
            <person name="Earl A."/>
            <person name="Ward D."/>
            <person name="Feldgarden M."/>
            <person name="Gevers D."/>
            <person name="Sizova M."/>
            <person name="Hazen A."/>
            <person name="Epstein S."/>
            <person name="Young S.K."/>
            <person name="Zeng Q."/>
            <person name="Gargeya S."/>
            <person name="Fitzgerald M."/>
            <person name="Haas B."/>
            <person name="Abouelleil A."/>
            <person name="Alvarado L."/>
            <person name="Arachchi H.M."/>
            <person name="Berlin A."/>
            <person name="Brown A."/>
            <person name="Chapman S.B."/>
            <person name="Chen Z."/>
            <person name="Dunbar C."/>
            <person name="Freedman E."/>
            <person name="Gearin G."/>
            <person name="Gellesch M."/>
            <person name="Goldberg J."/>
            <person name="Griggs A."/>
            <person name="Gujja S."/>
            <person name="Heiman D."/>
            <person name="Howarth C."/>
            <person name="Larson L."/>
            <person name="Lui A."/>
            <person name="MacDonald P.J.P."/>
            <person name="Montmayeur A."/>
            <person name="Murphy C."/>
            <person name="Neiman D."/>
            <person name="Pearson M."/>
            <person name="Priest M."/>
            <person name="Roberts A."/>
            <person name="Saif S."/>
            <person name="Shea T."/>
            <person name="Shenoy N."/>
            <person name="Sisk P."/>
            <person name="Stolte C."/>
            <person name="Sykes S."/>
            <person name="Wortman J."/>
            <person name="Nusbaum C."/>
            <person name="Birren B."/>
        </authorList>
    </citation>
    <scope>NUCLEOTIDE SEQUENCE [LARGE SCALE GENOMIC DNA]</scope>
    <source>
        <strain evidence="6 7">ACB7</strain>
    </source>
</reference>
<keyword evidence="1" id="KW-1003">Cell membrane</keyword>
<evidence type="ECO:0000256" key="1">
    <source>
        <dbReference type="ARBA" id="ARBA00022475"/>
    </source>
</evidence>
<evidence type="ECO:0000256" key="3">
    <source>
        <dbReference type="ARBA" id="ARBA00022989"/>
    </source>
</evidence>
<feature type="transmembrane region" description="Helical" evidence="5">
    <location>
        <begin position="161"/>
        <end position="180"/>
    </location>
</feature>
<gene>
    <name evidence="6" type="ORF">HMPREF9624_01253</name>
</gene>
<dbReference type="Pfam" id="PF02659">
    <property type="entry name" value="Mntp"/>
    <property type="match status" value="1"/>
</dbReference>
<dbReference type="AlphaFoldDB" id="G9WWG9"/>